<keyword evidence="3" id="KW-1185">Reference proteome</keyword>
<accession>A0A2S9H1H0</accession>
<comment type="caution">
    <text evidence="2">The sequence shown here is derived from an EMBL/GenBank/DDBJ whole genome shotgun (WGS) entry which is preliminary data.</text>
</comment>
<dbReference type="InterPro" id="IPR029063">
    <property type="entry name" value="SAM-dependent_MTases_sf"/>
</dbReference>
<dbReference type="EMBL" id="PUGF01000005">
    <property type="protein sequence ID" value="PRC93831.1"/>
    <property type="molecule type" value="Genomic_DNA"/>
</dbReference>
<keyword evidence="2" id="KW-0489">Methyltransferase</keyword>
<dbReference type="SUPFAM" id="SSF53335">
    <property type="entry name" value="S-adenosyl-L-methionine-dependent methyltransferases"/>
    <property type="match status" value="1"/>
</dbReference>
<dbReference type="Proteomes" id="UP000237839">
    <property type="component" value="Unassembled WGS sequence"/>
</dbReference>
<proteinExistence type="predicted"/>
<evidence type="ECO:0000256" key="1">
    <source>
        <dbReference type="SAM" id="SignalP"/>
    </source>
</evidence>
<protein>
    <submittedName>
        <fullName evidence="2">Putative methyltransferase</fullName>
    </submittedName>
</protein>
<evidence type="ECO:0000313" key="3">
    <source>
        <dbReference type="Proteomes" id="UP000237839"/>
    </source>
</evidence>
<dbReference type="PIRSF" id="PIRSF031679">
    <property type="entry name" value="Mtase_Alr7345_prd"/>
    <property type="match status" value="1"/>
</dbReference>
<organism evidence="2 3">
    <name type="scientific">Solimicrobium silvestre</name>
    <dbReference type="NCBI Taxonomy" id="2099400"/>
    <lineage>
        <taxon>Bacteria</taxon>
        <taxon>Pseudomonadati</taxon>
        <taxon>Pseudomonadota</taxon>
        <taxon>Betaproteobacteria</taxon>
        <taxon>Burkholderiales</taxon>
        <taxon>Oxalobacteraceae</taxon>
        <taxon>Solimicrobium</taxon>
    </lineage>
</organism>
<gene>
    <name evidence="2" type="ORF">S2091_1440</name>
</gene>
<evidence type="ECO:0000313" key="2">
    <source>
        <dbReference type="EMBL" id="PRC93831.1"/>
    </source>
</evidence>
<name>A0A2S9H1H0_9BURK</name>
<reference evidence="2 3" key="1">
    <citation type="submission" date="2018-02" db="EMBL/GenBank/DDBJ databases">
        <title>Solimicrobium silvestre gen. nov., sp. nov., isolated from alpine forest soil.</title>
        <authorList>
            <person name="Margesin R."/>
            <person name="Albuquerque L."/>
            <person name="Zhang D.-C."/>
            <person name="Froufe H.J.C."/>
            <person name="Severino R."/>
            <person name="Roxo I."/>
            <person name="Egas C."/>
            <person name="Da Costa M.S."/>
        </authorList>
    </citation>
    <scope>NUCLEOTIDE SEQUENCE [LARGE SCALE GENOMIC DNA]</scope>
    <source>
        <strain evidence="2 3">S20-91</strain>
    </source>
</reference>
<dbReference type="GO" id="GO:0032259">
    <property type="term" value="P:methylation"/>
    <property type="evidence" value="ECO:0007669"/>
    <property type="project" value="UniProtKB-KW"/>
</dbReference>
<feature type="chain" id="PRO_5015516371" evidence="1">
    <location>
        <begin position="29"/>
        <end position="274"/>
    </location>
</feature>
<dbReference type="RefSeq" id="WP_243405341.1">
    <property type="nucleotide sequence ID" value="NZ_PUGF01000005.1"/>
</dbReference>
<sequence>MKRFPSMRLLPTLLTALLCLGFSQTVLADEALQTAIDGAHRSDVNKSRDAARHPKEVLQFFGITPTMTVVELMPGAGWYTEILAPYLKPQGQLIEALQDPVSESEYGRNSYAKFQKKLNDNPAVFDKVKTAIFEPPVKLNFAPNNSVDMVLTFRNIHNWAISGDENMKQLFKHVYSSLKTGGVFGVVDHRLPAGKVQDANASTGYVSEAYVIKLAESVGFKLVAKSEINANPKDTADHKGGVWALPPTYANKDADRQSYADIGESDRMTLKFVK</sequence>
<feature type="signal peptide" evidence="1">
    <location>
        <begin position="1"/>
        <end position="28"/>
    </location>
</feature>
<dbReference type="GO" id="GO:0008168">
    <property type="term" value="F:methyltransferase activity"/>
    <property type="evidence" value="ECO:0007669"/>
    <property type="project" value="UniProtKB-KW"/>
</dbReference>
<keyword evidence="2" id="KW-0808">Transferase</keyword>
<dbReference type="AlphaFoldDB" id="A0A2S9H1H0"/>
<dbReference type="Gene3D" id="3.40.50.150">
    <property type="entry name" value="Vaccinia Virus protein VP39"/>
    <property type="match status" value="1"/>
</dbReference>
<dbReference type="InterPro" id="IPR016980">
    <property type="entry name" value="S-AdoMet-dep_MeTrfase_Alr7345"/>
</dbReference>
<keyword evidence="1" id="KW-0732">Signal</keyword>